<feature type="transmembrane region" description="Helical" evidence="11">
    <location>
        <begin position="231"/>
        <end position="253"/>
    </location>
</feature>
<keyword evidence="4 11" id="KW-1133">Transmembrane helix</keyword>
<evidence type="ECO:0000256" key="7">
    <source>
        <dbReference type="ARBA" id="ARBA00023136"/>
    </source>
</evidence>
<gene>
    <name evidence="13" type="ORF">CcCBS67573_g06870</name>
</gene>
<keyword evidence="8 9" id="KW-0739">Sodium transport</keyword>
<reference evidence="13 14" key="1">
    <citation type="journal article" date="2019" name="Sci. Rep.">
        <title>Comparative genomics of chytrid fungi reveal insights into the obligate biotrophic and pathogenic lifestyle of Synchytrium endobioticum.</title>
        <authorList>
            <person name="van de Vossenberg B.T.L.H."/>
            <person name="Warris S."/>
            <person name="Nguyen H.D.T."/>
            <person name="van Gent-Pelzer M.P.E."/>
            <person name="Joly D.L."/>
            <person name="van de Geest H.C."/>
            <person name="Bonants P.J.M."/>
            <person name="Smith D.S."/>
            <person name="Levesque C.A."/>
            <person name="van der Lee T.A.J."/>
        </authorList>
    </citation>
    <scope>NUCLEOTIDE SEQUENCE [LARGE SCALE GENOMIC DNA]</scope>
    <source>
        <strain evidence="13 14">CBS 675.73</strain>
    </source>
</reference>
<dbReference type="GO" id="GO:0000329">
    <property type="term" value="C:fungal-type vacuole membrane"/>
    <property type="evidence" value="ECO:0007669"/>
    <property type="project" value="TreeGrafter"/>
</dbReference>
<feature type="transmembrane region" description="Helical" evidence="11">
    <location>
        <begin position="152"/>
        <end position="168"/>
    </location>
</feature>
<dbReference type="Proteomes" id="UP000320333">
    <property type="component" value="Unassembled WGS sequence"/>
</dbReference>
<feature type="region of interest" description="Disordered" evidence="10">
    <location>
        <begin position="1"/>
        <end position="22"/>
    </location>
</feature>
<feature type="transmembrane region" description="Helical" evidence="11">
    <location>
        <begin position="324"/>
        <end position="345"/>
    </location>
</feature>
<feature type="transmembrane region" description="Helical" evidence="11">
    <location>
        <begin position="32"/>
        <end position="51"/>
    </location>
</feature>
<evidence type="ECO:0000256" key="11">
    <source>
        <dbReference type="SAM" id="Phobius"/>
    </source>
</evidence>
<comment type="caution">
    <text evidence="13">The sequence shown here is derived from an EMBL/GenBank/DDBJ whole genome shotgun (WGS) entry which is preliminary data.</text>
</comment>
<dbReference type="GO" id="GO:0015386">
    <property type="term" value="F:potassium:proton antiporter activity"/>
    <property type="evidence" value="ECO:0007669"/>
    <property type="project" value="TreeGrafter"/>
</dbReference>
<keyword evidence="6 9" id="KW-0406">Ion transport</keyword>
<feature type="transmembrane region" description="Helical" evidence="11">
    <location>
        <begin position="422"/>
        <end position="442"/>
    </location>
</feature>
<feature type="transmembrane region" description="Helical" evidence="11">
    <location>
        <begin position="351"/>
        <end position="372"/>
    </location>
</feature>
<keyword evidence="2 9" id="KW-0813">Transport</keyword>
<evidence type="ECO:0000256" key="10">
    <source>
        <dbReference type="SAM" id="MobiDB-lite"/>
    </source>
</evidence>
<proteinExistence type="inferred from homology"/>
<dbReference type="InterPro" id="IPR018422">
    <property type="entry name" value="Cation/H_exchanger_CPA1"/>
</dbReference>
<organism evidence="13 14">
    <name type="scientific">Chytriomyces confervae</name>
    <dbReference type="NCBI Taxonomy" id="246404"/>
    <lineage>
        <taxon>Eukaryota</taxon>
        <taxon>Fungi</taxon>
        <taxon>Fungi incertae sedis</taxon>
        <taxon>Chytridiomycota</taxon>
        <taxon>Chytridiomycota incertae sedis</taxon>
        <taxon>Chytridiomycetes</taxon>
        <taxon>Chytridiales</taxon>
        <taxon>Chytriomycetaceae</taxon>
        <taxon>Chytriomyces</taxon>
    </lineage>
</organism>
<comment type="subcellular location">
    <subcellularLocation>
        <location evidence="1">Membrane</location>
        <topology evidence="1">Multi-pass membrane protein</topology>
    </subcellularLocation>
</comment>
<sequence length="718" mass="77894">MDEGDTQPSPSPSPSPFPSAGSGEKEVVLTSWAILILVSLLLTSLSVSYLLERRRVRRIFMHESIVAIAMGALVGLVVRLYGNSELKSMMSFDHRYFFNLLLPPIILNSGYDLKPKSFFRNFGSILTFAFLGTLIGSFVIGMLLYLVSVLRLTIPLTFLDCMIFGSLLSSTDPVTIIAIFNQLKVDPDLFAVVFGESLLNDAVAIVLFTTLLKFTDQEASLASVLAGTTSFITVFSGSVLIGTLIALITSLILKHSHLHKHPALESCIITLLAYSSYLLSNSIHLSGIVSLLFASIVMKHYAYNNMSVRTRRTTKYMFRVLSQLSENFIFIYLGVTLFAKAGLVFSPGLTFFTILIVMVSRYASTIPVSTMLNRLNPLPNGQLLIPTNHQYILWWAGLRGAIAFALSFEMDASASAPAIRTTTLIVCVVSIVGLGGTVGLAIEELGVRTGVVEEDGDASSGDEENDWDDEIALVQGRGRRLGSDASGVGGKAAVGMNGVGVNGRVRAVSEDAMRVGGFDVRGSGNSWQRMRSDHSLMDGGESEDGASQGMVADDHWFIGFDNRWMKPLFTRSRLSRRVQYSPGIAGRDSPSRLGLLETGRLRMDDRSSFDASFSHTFSSKSNVPSHSQPSKLVVEIAAGPSSSSSSSAPLVPSQAKSPIRATSRTRKTVKSNSESSSLTANAWKNLISQSSTSHDDGEEQYMGVNGKSWSRKNNDDSE</sequence>
<evidence type="ECO:0000256" key="9">
    <source>
        <dbReference type="RuleBase" id="RU003722"/>
    </source>
</evidence>
<dbReference type="GO" id="GO:0015385">
    <property type="term" value="F:sodium:proton antiporter activity"/>
    <property type="evidence" value="ECO:0007669"/>
    <property type="project" value="InterPro"/>
</dbReference>
<dbReference type="EMBL" id="QEAP01000317">
    <property type="protein sequence ID" value="TPX69488.1"/>
    <property type="molecule type" value="Genomic_DNA"/>
</dbReference>
<feature type="transmembrane region" description="Helical" evidence="11">
    <location>
        <begin position="63"/>
        <end position="82"/>
    </location>
</feature>
<dbReference type="GO" id="GO:0005769">
    <property type="term" value="C:early endosome"/>
    <property type="evidence" value="ECO:0007669"/>
    <property type="project" value="TreeGrafter"/>
</dbReference>
<dbReference type="GO" id="GO:0007035">
    <property type="term" value="P:vacuolar acidification"/>
    <property type="evidence" value="ECO:0007669"/>
    <property type="project" value="TreeGrafter"/>
</dbReference>
<name>A0A507F278_9FUNG</name>
<dbReference type="STRING" id="246404.A0A507F278"/>
<evidence type="ECO:0000256" key="8">
    <source>
        <dbReference type="ARBA" id="ARBA00023201"/>
    </source>
</evidence>
<keyword evidence="9" id="KW-0050">Antiport</keyword>
<keyword evidence="3 9" id="KW-0812">Transmembrane</keyword>
<evidence type="ECO:0000256" key="3">
    <source>
        <dbReference type="ARBA" id="ARBA00022692"/>
    </source>
</evidence>
<dbReference type="Gene3D" id="6.10.140.1330">
    <property type="match status" value="1"/>
</dbReference>
<keyword evidence="7 11" id="KW-0472">Membrane</keyword>
<feature type="transmembrane region" description="Helical" evidence="11">
    <location>
        <begin position="189"/>
        <end position="211"/>
    </location>
</feature>
<dbReference type="InterPro" id="IPR006153">
    <property type="entry name" value="Cation/H_exchanger_TM"/>
</dbReference>
<dbReference type="PANTHER" id="PTHR10110:SF187">
    <property type="entry name" value="SODIUM_HYDROGEN EXCHANGER"/>
    <property type="match status" value="1"/>
</dbReference>
<feature type="domain" description="Cation/H+ exchanger transmembrane" evidence="12">
    <location>
        <begin position="45"/>
        <end position="439"/>
    </location>
</feature>
<comment type="similarity">
    <text evidence="9">Belongs to the monovalent cation:proton antiporter 1 (CPA1) transporter (TC 2.A.36) family.</text>
</comment>
<feature type="transmembrane region" description="Helical" evidence="11">
    <location>
        <begin position="125"/>
        <end position="146"/>
    </location>
</feature>
<dbReference type="OrthoDB" id="196264at2759"/>
<protein>
    <recommendedName>
        <fullName evidence="9">Sodium/hydrogen exchanger</fullName>
    </recommendedName>
</protein>
<evidence type="ECO:0000256" key="1">
    <source>
        <dbReference type="ARBA" id="ARBA00004141"/>
    </source>
</evidence>
<evidence type="ECO:0000256" key="5">
    <source>
        <dbReference type="ARBA" id="ARBA00023053"/>
    </source>
</evidence>
<evidence type="ECO:0000313" key="13">
    <source>
        <dbReference type="EMBL" id="TPX69488.1"/>
    </source>
</evidence>
<dbReference type="InterPro" id="IPR004709">
    <property type="entry name" value="NaH_exchanger"/>
</dbReference>
<evidence type="ECO:0000313" key="14">
    <source>
        <dbReference type="Proteomes" id="UP000320333"/>
    </source>
</evidence>
<feature type="transmembrane region" description="Helical" evidence="11">
    <location>
        <begin position="392"/>
        <end position="410"/>
    </location>
</feature>
<keyword evidence="5" id="KW-0915">Sodium</keyword>
<dbReference type="NCBIfam" id="TIGR00840">
    <property type="entry name" value="b_cpa1"/>
    <property type="match status" value="1"/>
</dbReference>
<evidence type="ECO:0000256" key="4">
    <source>
        <dbReference type="ARBA" id="ARBA00022989"/>
    </source>
</evidence>
<dbReference type="Pfam" id="PF00999">
    <property type="entry name" value="Na_H_Exchanger"/>
    <property type="match status" value="1"/>
</dbReference>
<keyword evidence="14" id="KW-1185">Reference proteome</keyword>
<accession>A0A507F278</accession>
<evidence type="ECO:0000259" key="12">
    <source>
        <dbReference type="Pfam" id="PF00999"/>
    </source>
</evidence>
<dbReference type="PANTHER" id="PTHR10110">
    <property type="entry name" value="SODIUM/HYDROGEN EXCHANGER"/>
    <property type="match status" value="1"/>
</dbReference>
<evidence type="ECO:0000256" key="6">
    <source>
        <dbReference type="ARBA" id="ARBA00023065"/>
    </source>
</evidence>
<dbReference type="GO" id="GO:0005770">
    <property type="term" value="C:late endosome"/>
    <property type="evidence" value="ECO:0007669"/>
    <property type="project" value="TreeGrafter"/>
</dbReference>
<evidence type="ECO:0000256" key="2">
    <source>
        <dbReference type="ARBA" id="ARBA00022448"/>
    </source>
</evidence>
<dbReference type="PRINTS" id="PR01084">
    <property type="entry name" value="NAHEXCHNGR"/>
</dbReference>
<feature type="compositionally biased region" description="Polar residues" evidence="10">
    <location>
        <begin position="670"/>
        <end position="692"/>
    </location>
</feature>
<feature type="region of interest" description="Disordered" evidence="10">
    <location>
        <begin position="637"/>
        <end position="718"/>
    </location>
</feature>
<dbReference type="AlphaFoldDB" id="A0A507F278"/>